<dbReference type="SUPFAM" id="SSF52540">
    <property type="entry name" value="P-loop containing nucleoside triphosphate hydrolases"/>
    <property type="match status" value="1"/>
</dbReference>
<dbReference type="InterPro" id="IPR052511">
    <property type="entry name" value="ATP-dep_Helicase"/>
</dbReference>
<protein>
    <submittedName>
        <fullName evidence="2">Protein containing DNA/RNA helicase</fullName>
    </submittedName>
</protein>
<dbReference type="PROSITE" id="PS51194">
    <property type="entry name" value="HELICASE_CTER"/>
    <property type="match status" value="1"/>
</dbReference>
<dbReference type="AlphaFoldDB" id="T1CGG5"/>
<dbReference type="GO" id="GO:0003677">
    <property type="term" value="F:DNA binding"/>
    <property type="evidence" value="ECO:0007669"/>
    <property type="project" value="TreeGrafter"/>
</dbReference>
<evidence type="ECO:0000259" key="1">
    <source>
        <dbReference type="PROSITE" id="PS51194"/>
    </source>
</evidence>
<feature type="non-terminal residue" evidence="2">
    <location>
        <position position="1"/>
    </location>
</feature>
<dbReference type="PANTHER" id="PTHR47962">
    <property type="entry name" value="ATP-DEPENDENT HELICASE LHR-RELATED-RELATED"/>
    <property type="match status" value="1"/>
</dbReference>
<accession>T1CGG5</accession>
<keyword evidence="2" id="KW-0067">ATP-binding</keyword>
<feature type="non-terminal residue" evidence="2">
    <location>
        <position position="175"/>
    </location>
</feature>
<keyword evidence="2" id="KW-0547">Nucleotide-binding</keyword>
<sequence>TPSIPDPLRAELKSDDTMLRALATVVEEIRGHRTTLLFVNTRPTAEGLAARLHRLAPDLPLAVHHGSLSREIRQEAEQRFRAGELRALVATSSLELGIDIGFVDHVIQFGSPHQVGRLVQRIGRSGHRRGRVVHGTVLALDDDDLEEAAVLARRAIASEIEPIAWRSRNRLAIAQ</sequence>
<dbReference type="GO" id="GO:0016887">
    <property type="term" value="F:ATP hydrolysis activity"/>
    <property type="evidence" value="ECO:0007669"/>
    <property type="project" value="TreeGrafter"/>
</dbReference>
<keyword evidence="2" id="KW-0347">Helicase</keyword>
<reference evidence="2" key="1">
    <citation type="submission" date="2013-08" db="EMBL/GenBank/DDBJ databases">
        <authorList>
            <person name="Mendez C."/>
            <person name="Richter M."/>
            <person name="Ferrer M."/>
            <person name="Sanchez J."/>
        </authorList>
    </citation>
    <scope>NUCLEOTIDE SEQUENCE</scope>
</reference>
<organism evidence="2">
    <name type="scientific">mine drainage metagenome</name>
    <dbReference type="NCBI Taxonomy" id="410659"/>
    <lineage>
        <taxon>unclassified sequences</taxon>
        <taxon>metagenomes</taxon>
        <taxon>ecological metagenomes</taxon>
    </lineage>
</organism>
<name>T1CGG5_9ZZZZ</name>
<reference evidence="2" key="2">
    <citation type="journal article" date="2014" name="ISME J.">
        <title>Microbial stratification in low pH oxic and suboxic macroscopic growths along an acid mine drainage.</title>
        <authorList>
            <person name="Mendez-Garcia C."/>
            <person name="Mesa V."/>
            <person name="Sprenger R.R."/>
            <person name="Richter M."/>
            <person name="Diez M.S."/>
            <person name="Solano J."/>
            <person name="Bargiela R."/>
            <person name="Golyshina O.V."/>
            <person name="Manteca A."/>
            <person name="Ramos J.L."/>
            <person name="Gallego J.R."/>
            <person name="Llorente I."/>
            <person name="Martins Dos Santos V.A."/>
            <person name="Jensen O.N."/>
            <person name="Pelaez A.I."/>
            <person name="Sanchez J."/>
            <person name="Ferrer M."/>
        </authorList>
    </citation>
    <scope>NUCLEOTIDE SEQUENCE</scope>
</reference>
<dbReference type="EMBL" id="AUZZ01000941">
    <property type="protein sequence ID" value="EQD66165.1"/>
    <property type="molecule type" value="Genomic_DNA"/>
</dbReference>
<dbReference type="SMART" id="SM00490">
    <property type="entry name" value="HELICc"/>
    <property type="match status" value="1"/>
</dbReference>
<dbReference type="InterPro" id="IPR027417">
    <property type="entry name" value="P-loop_NTPase"/>
</dbReference>
<comment type="caution">
    <text evidence="2">The sequence shown here is derived from an EMBL/GenBank/DDBJ whole genome shotgun (WGS) entry which is preliminary data.</text>
</comment>
<keyword evidence="2" id="KW-0378">Hydrolase</keyword>
<evidence type="ECO:0000313" key="2">
    <source>
        <dbReference type="EMBL" id="EQD66165.1"/>
    </source>
</evidence>
<dbReference type="Pfam" id="PF00271">
    <property type="entry name" value="Helicase_C"/>
    <property type="match status" value="1"/>
</dbReference>
<dbReference type="Gene3D" id="3.40.50.300">
    <property type="entry name" value="P-loop containing nucleotide triphosphate hydrolases"/>
    <property type="match status" value="1"/>
</dbReference>
<feature type="domain" description="Helicase C-terminal" evidence="1">
    <location>
        <begin position="18"/>
        <end position="171"/>
    </location>
</feature>
<gene>
    <name evidence="2" type="ORF">B2A_01262</name>
</gene>
<proteinExistence type="predicted"/>
<dbReference type="PANTHER" id="PTHR47962:SF5">
    <property type="entry name" value="ATP-DEPENDENT HELICASE LHR-RELATED"/>
    <property type="match status" value="1"/>
</dbReference>
<dbReference type="InterPro" id="IPR001650">
    <property type="entry name" value="Helicase_C-like"/>
</dbReference>
<dbReference type="GO" id="GO:0004386">
    <property type="term" value="F:helicase activity"/>
    <property type="evidence" value="ECO:0007669"/>
    <property type="project" value="UniProtKB-KW"/>
</dbReference>